<comment type="subcellular location">
    <subcellularLocation>
        <location evidence="1">Secreted</location>
    </subcellularLocation>
</comment>
<evidence type="ECO:0000256" key="1">
    <source>
        <dbReference type="ARBA" id="ARBA00004613"/>
    </source>
</evidence>
<dbReference type="GO" id="GO:0019730">
    <property type="term" value="P:antimicrobial humoral response"/>
    <property type="evidence" value="ECO:0007669"/>
    <property type="project" value="TreeGrafter"/>
</dbReference>
<dbReference type="GO" id="GO:0005615">
    <property type="term" value="C:extracellular space"/>
    <property type="evidence" value="ECO:0007669"/>
    <property type="project" value="TreeGrafter"/>
</dbReference>
<dbReference type="Pfam" id="PF00031">
    <property type="entry name" value="Cystatin"/>
    <property type="match status" value="1"/>
</dbReference>
<gene>
    <name evidence="9" type="primary">Cst9l</name>
</gene>
<accession>A0A8C6WB81</accession>
<evidence type="ECO:0000313" key="9">
    <source>
        <dbReference type="Ensembl" id="ENSNGAP00000021401.1"/>
    </source>
</evidence>
<evidence type="ECO:0000313" key="10">
    <source>
        <dbReference type="Proteomes" id="UP000694381"/>
    </source>
</evidence>
<dbReference type="GO" id="GO:0004869">
    <property type="term" value="F:cysteine-type endopeptidase inhibitor activity"/>
    <property type="evidence" value="ECO:0007669"/>
    <property type="project" value="UniProtKB-KW"/>
</dbReference>
<dbReference type="Ensembl" id="ENSNGAT00000027081.1">
    <property type="protein sequence ID" value="ENSNGAP00000021401.1"/>
    <property type="gene ID" value="ENSNGAG00000020593.1"/>
</dbReference>
<keyword evidence="4" id="KW-0646">Protease inhibitor</keyword>
<evidence type="ECO:0000256" key="5">
    <source>
        <dbReference type="ARBA" id="ARBA00022704"/>
    </source>
</evidence>
<evidence type="ECO:0000256" key="6">
    <source>
        <dbReference type="ARBA" id="ARBA00022729"/>
    </source>
</evidence>
<dbReference type="InterPro" id="IPR046350">
    <property type="entry name" value="Cystatin_sf"/>
</dbReference>
<protein>
    <submittedName>
        <fullName evidence="9">Cystatin domain containing 2</fullName>
    </submittedName>
</protein>
<evidence type="ECO:0000256" key="7">
    <source>
        <dbReference type="SAM" id="SignalP"/>
    </source>
</evidence>
<reference evidence="9" key="2">
    <citation type="submission" date="2025-09" db="UniProtKB">
        <authorList>
            <consortium name="Ensembl"/>
        </authorList>
    </citation>
    <scope>IDENTIFICATION</scope>
</reference>
<dbReference type="Proteomes" id="UP000694381">
    <property type="component" value="Unassembled WGS sequence"/>
</dbReference>
<evidence type="ECO:0000259" key="8">
    <source>
        <dbReference type="Pfam" id="PF00031"/>
    </source>
</evidence>
<comment type="similarity">
    <text evidence="2">Belongs to the cystatin family.</text>
</comment>
<dbReference type="Gene3D" id="3.10.450.10">
    <property type="match status" value="1"/>
</dbReference>
<dbReference type="GeneTree" id="ENSGT00940000161877"/>
<dbReference type="InterPro" id="IPR000010">
    <property type="entry name" value="Cystatin_dom"/>
</dbReference>
<keyword evidence="10" id="KW-1185">Reference proteome</keyword>
<evidence type="ECO:0000256" key="2">
    <source>
        <dbReference type="ARBA" id="ARBA00009403"/>
    </source>
</evidence>
<dbReference type="PANTHER" id="PTHR46945:SF3">
    <property type="entry name" value="CYSTATIN E2"/>
    <property type="match status" value="1"/>
</dbReference>
<keyword evidence="5" id="KW-0789">Thiol protease inhibitor</keyword>
<dbReference type="CDD" id="cd00042">
    <property type="entry name" value="CY"/>
    <property type="match status" value="1"/>
</dbReference>
<feature type="signal peptide" evidence="7">
    <location>
        <begin position="1"/>
        <end position="21"/>
    </location>
</feature>
<evidence type="ECO:0000256" key="3">
    <source>
        <dbReference type="ARBA" id="ARBA00022525"/>
    </source>
</evidence>
<dbReference type="PANTHER" id="PTHR46945">
    <property type="entry name" value="CYSTATIN-9-LIKE"/>
    <property type="match status" value="1"/>
</dbReference>
<dbReference type="InterPro" id="IPR043250">
    <property type="entry name" value="CST9-like"/>
</dbReference>
<keyword evidence="6 7" id="KW-0732">Signal</keyword>
<proteinExistence type="inferred from homology"/>
<name>A0A8C6WB81_NANGA</name>
<sequence>RALPWASLLLLLGFQPQGIRAWCSEKDKLSVYVSDPDTVKFALNTFNEQSKDEYAYGLSLILSFSKVQTKQPDIFSMKLQLERTICKKHEESLDTCPFQESHERNNTITCFFTVSTQRSANQFSILKKTCSEGPPK</sequence>
<dbReference type="AlphaFoldDB" id="A0A8C6WB81"/>
<keyword evidence="3" id="KW-0964">Secreted</keyword>
<reference evidence="9" key="1">
    <citation type="submission" date="2025-08" db="UniProtKB">
        <authorList>
            <consortium name="Ensembl"/>
        </authorList>
    </citation>
    <scope>IDENTIFICATION</scope>
</reference>
<feature type="chain" id="PRO_5034943416" evidence="7">
    <location>
        <begin position="22"/>
        <end position="136"/>
    </location>
</feature>
<organism evidence="9 10">
    <name type="scientific">Nannospalax galili</name>
    <name type="common">Northern Israeli blind subterranean mole rat</name>
    <name type="synonym">Spalax galili</name>
    <dbReference type="NCBI Taxonomy" id="1026970"/>
    <lineage>
        <taxon>Eukaryota</taxon>
        <taxon>Metazoa</taxon>
        <taxon>Chordata</taxon>
        <taxon>Craniata</taxon>
        <taxon>Vertebrata</taxon>
        <taxon>Euteleostomi</taxon>
        <taxon>Mammalia</taxon>
        <taxon>Eutheria</taxon>
        <taxon>Euarchontoglires</taxon>
        <taxon>Glires</taxon>
        <taxon>Rodentia</taxon>
        <taxon>Myomorpha</taxon>
        <taxon>Muroidea</taxon>
        <taxon>Spalacidae</taxon>
        <taxon>Spalacinae</taxon>
        <taxon>Nannospalax</taxon>
    </lineage>
</organism>
<dbReference type="OMA" id="KITQDPM"/>
<dbReference type="SUPFAM" id="SSF54403">
    <property type="entry name" value="Cystatin/monellin"/>
    <property type="match status" value="1"/>
</dbReference>
<evidence type="ECO:0000256" key="4">
    <source>
        <dbReference type="ARBA" id="ARBA00022690"/>
    </source>
</evidence>
<feature type="domain" description="Cystatin" evidence="8">
    <location>
        <begin position="38"/>
        <end position="106"/>
    </location>
</feature>